<dbReference type="Gene3D" id="3.30.70.600">
    <property type="entry name" value="Ribosomal protein S10 domain"/>
    <property type="match status" value="1"/>
</dbReference>
<reference evidence="8" key="3">
    <citation type="submission" date="2021-05" db="EMBL/GenBank/DDBJ databases">
        <title>Protein family content uncovers lineage relationships and bacterial pathway maintenance mechanisms in DPANN archaea.</title>
        <authorList>
            <person name="Castelle C.J."/>
            <person name="Meheust R."/>
            <person name="Jaffe A.L."/>
            <person name="Seitz K."/>
            <person name="Gong X."/>
            <person name="Baker B.J."/>
            <person name="Banfield J.F."/>
        </authorList>
    </citation>
    <scope>NUCLEOTIDE SEQUENCE</scope>
    <source>
        <strain evidence="8">RIFCSPLOWO2_01_FULL_43_13</strain>
    </source>
</reference>
<sequence length="104" mass="12024">MVQKARIKLSCTDYKQLNDICSQIMEVAKRTGVKHSGVIPLPTKKMVIATRKAPSGGGTESYERWHMRVHKRLLDIEADERTLRRIMRVEIPESVHVEIELKEQ</sequence>
<comment type="similarity">
    <text evidence="1 5">Belongs to the universal ribosomal protein uS10 family.</text>
</comment>
<evidence type="ECO:0000313" key="8">
    <source>
        <dbReference type="EMBL" id="MBS3058765.1"/>
    </source>
</evidence>
<comment type="caution">
    <text evidence="7">The sequence shown here is derived from an EMBL/GenBank/DDBJ whole genome shotgun (WGS) entry which is preliminary data.</text>
</comment>
<dbReference type="SUPFAM" id="SSF54999">
    <property type="entry name" value="Ribosomal protein S10"/>
    <property type="match status" value="1"/>
</dbReference>
<dbReference type="AlphaFoldDB" id="A0A7J4JW04"/>
<evidence type="ECO:0000256" key="3">
    <source>
        <dbReference type="ARBA" id="ARBA00023274"/>
    </source>
</evidence>
<dbReference type="GO" id="GO:0015935">
    <property type="term" value="C:small ribosomal subunit"/>
    <property type="evidence" value="ECO:0007669"/>
    <property type="project" value="UniProtKB-UniRule"/>
</dbReference>
<reference evidence="8" key="2">
    <citation type="submission" date="2021-03" db="EMBL/GenBank/DDBJ databases">
        <authorList>
            <person name="Jaffe A."/>
        </authorList>
    </citation>
    <scope>NUCLEOTIDE SEQUENCE</scope>
    <source>
        <strain evidence="8">RIFCSPLOWO2_01_FULL_43_13</strain>
    </source>
</reference>
<dbReference type="FunFam" id="3.30.70.600:FF:000004">
    <property type="entry name" value="30S ribosomal protein S10"/>
    <property type="match status" value="1"/>
</dbReference>
<dbReference type="GO" id="GO:0006412">
    <property type="term" value="P:translation"/>
    <property type="evidence" value="ECO:0007669"/>
    <property type="project" value="UniProtKB-UniRule"/>
</dbReference>
<evidence type="ECO:0000256" key="1">
    <source>
        <dbReference type="ARBA" id="ARBA00007102"/>
    </source>
</evidence>
<evidence type="ECO:0000313" key="9">
    <source>
        <dbReference type="Proteomes" id="UP000590964"/>
    </source>
</evidence>
<gene>
    <name evidence="5" type="primary">rps10</name>
    <name evidence="8" type="synonym">rpsJ</name>
    <name evidence="7" type="ORF">HA222_03345</name>
    <name evidence="8" type="ORF">J4478_05190</name>
</gene>
<dbReference type="HAMAP" id="MF_00508">
    <property type="entry name" value="Ribosomal_uS10"/>
    <property type="match status" value="1"/>
</dbReference>
<organism evidence="7 9">
    <name type="scientific">Candidatus Iainarchaeum sp</name>
    <dbReference type="NCBI Taxonomy" id="3101447"/>
    <lineage>
        <taxon>Archaea</taxon>
        <taxon>Candidatus Iainarchaeota</taxon>
        <taxon>Candidatus Iainarchaeia</taxon>
        <taxon>Candidatus Iainarchaeales</taxon>
        <taxon>Candidatus Iainarchaeaceae</taxon>
        <taxon>Candidatus Iainarchaeum</taxon>
    </lineage>
</organism>
<dbReference type="InterPro" id="IPR036838">
    <property type="entry name" value="Ribosomal_uS10_dom_sf"/>
</dbReference>
<evidence type="ECO:0000256" key="5">
    <source>
        <dbReference type="HAMAP-Rule" id="MF_00508"/>
    </source>
</evidence>
<dbReference type="Pfam" id="PF00338">
    <property type="entry name" value="Ribosomal_S10"/>
    <property type="match status" value="1"/>
</dbReference>
<evidence type="ECO:0000259" key="6">
    <source>
        <dbReference type="SMART" id="SM01403"/>
    </source>
</evidence>
<dbReference type="InterPro" id="IPR005729">
    <property type="entry name" value="Ribosomal_uS10_euk/arc"/>
</dbReference>
<dbReference type="GO" id="GO:0003735">
    <property type="term" value="F:structural constituent of ribosome"/>
    <property type="evidence" value="ECO:0007669"/>
    <property type="project" value="UniProtKB-UniRule"/>
</dbReference>
<dbReference type="EMBL" id="JAGVWB010000037">
    <property type="protein sequence ID" value="MBS3058765.1"/>
    <property type="molecule type" value="Genomic_DNA"/>
</dbReference>
<evidence type="ECO:0000313" key="7">
    <source>
        <dbReference type="EMBL" id="HIH21664.1"/>
    </source>
</evidence>
<dbReference type="InterPro" id="IPR001848">
    <property type="entry name" value="Ribosomal_uS10"/>
</dbReference>
<comment type="function">
    <text evidence="5">Involved in the binding of tRNA to the ribosomes.</text>
</comment>
<protein>
    <recommendedName>
        <fullName evidence="4 5">Small ribosomal subunit protein uS10</fullName>
    </recommendedName>
</protein>
<dbReference type="NCBIfam" id="TIGR01046">
    <property type="entry name" value="uS10_euk_arch"/>
    <property type="match status" value="1"/>
</dbReference>
<keyword evidence="2 5" id="KW-0689">Ribosomal protein</keyword>
<dbReference type="PANTHER" id="PTHR11700">
    <property type="entry name" value="30S RIBOSOMAL PROTEIN S10 FAMILY MEMBER"/>
    <property type="match status" value="1"/>
</dbReference>
<accession>A0A7J4JW04</accession>
<feature type="domain" description="Small ribosomal subunit protein uS10" evidence="6">
    <location>
        <begin position="6"/>
        <end position="100"/>
    </location>
</feature>
<name>A0A7J4JW04_9ARCH</name>
<dbReference type="Proteomes" id="UP000680185">
    <property type="component" value="Unassembled WGS sequence"/>
</dbReference>
<evidence type="ECO:0000256" key="4">
    <source>
        <dbReference type="ARBA" id="ARBA00035162"/>
    </source>
</evidence>
<dbReference type="EMBL" id="DUFW01000054">
    <property type="protein sequence ID" value="HIH21664.1"/>
    <property type="molecule type" value="Genomic_DNA"/>
</dbReference>
<dbReference type="InterPro" id="IPR027486">
    <property type="entry name" value="Ribosomal_uS10_dom"/>
</dbReference>
<proteinExistence type="inferred from homology"/>
<keyword evidence="3 5" id="KW-0687">Ribonucleoprotein</keyword>
<reference evidence="9" key="1">
    <citation type="journal article" date="2020" name="bioRxiv">
        <title>A rank-normalized archaeal taxonomy based on genome phylogeny resolves widespread incomplete and uneven classifications.</title>
        <authorList>
            <person name="Rinke C."/>
            <person name="Chuvochina M."/>
            <person name="Mussig A.J."/>
            <person name="Chaumeil P.-A."/>
            <person name="Waite D.W."/>
            <person name="Whitman W.B."/>
            <person name="Parks D.H."/>
            <person name="Hugenholtz P."/>
        </authorList>
    </citation>
    <scope>NUCLEOTIDE SEQUENCE [LARGE SCALE GENOMIC DNA]</scope>
</reference>
<dbReference type="SMART" id="SM01403">
    <property type="entry name" value="Ribosomal_S10"/>
    <property type="match status" value="1"/>
</dbReference>
<dbReference type="Proteomes" id="UP000590964">
    <property type="component" value="Unassembled WGS sequence"/>
</dbReference>
<evidence type="ECO:0000256" key="2">
    <source>
        <dbReference type="ARBA" id="ARBA00022980"/>
    </source>
</evidence>
<dbReference type="PRINTS" id="PR00971">
    <property type="entry name" value="RIBOSOMALS10"/>
</dbReference>
<comment type="subunit">
    <text evidence="5">Part of the 30S ribosomal subunit.</text>
</comment>
<dbReference type="GO" id="GO:0000049">
    <property type="term" value="F:tRNA binding"/>
    <property type="evidence" value="ECO:0007669"/>
    <property type="project" value="UniProtKB-UniRule"/>
</dbReference>